<dbReference type="PANTHER" id="PTHR43674">
    <property type="entry name" value="NITRILASE C965.09-RELATED"/>
    <property type="match status" value="1"/>
</dbReference>
<reference evidence="4 5" key="1">
    <citation type="submission" date="2018-11" db="EMBL/GenBank/DDBJ databases">
        <title>Micromonospora sp. PPF5-17, a new actinomycetes isolated from a hot spring soil.</title>
        <authorList>
            <person name="Thawai C."/>
        </authorList>
    </citation>
    <scope>NUCLEOTIDE SEQUENCE [LARGE SCALE GENOMIC DNA]</scope>
    <source>
        <strain evidence="4 5">PPF5-17</strain>
    </source>
</reference>
<dbReference type="SUPFAM" id="SSF56317">
    <property type="entry name" value="Carbon-nitrogen hydrolase"/>
    <property type="match status" value="1"/>
</dbReference>
<evidence type="ECO:0000256" key="1">
    <source>
        <dbReference type="ARBA" id="ARBA00022801"/>
    </source>
</evidence>
<dbReference type="CDD" id="cd07197">
    <property type="entry name" value="nitrilase"/>
    <property type="match status" value="1"/>
</dbReference>
<dbReference type="Gene3D" id="3.60.110.10">
    <property type="entry name" value="Carbon-nitrogen hydrolase"/>
    <property type="match status" value="1"/>
</dbReference>
<evidence type="ECO:0000313" key="4">
    <source>
        <dbReference type="EMBL" id="RNL98014.1"/>
    </source>
</evidence>
<evidence type="ECO:0000259" key="3">
    <source>
        <dbReference type="PROSITE" id="PS50263"/>
    </source>
</evidence>
<dbReference type="InterPro" id="IPR036526">
    <property type="entry name" value="C-N_Hydrolase_sf"/>
</dbReference>
<comment type="caution">
    <text evidence="4">The sequence shown here is derived from an EMBL/GenBank/DDBJ whole genome shotgun (WGS) entry which is preliminary data.</text>
</comment>
<dbReference type="Pfam" id="PF00795">
    <property type="entry name" value="CN_hydrolase"/>
    <property type="match status" value="1"/>
</dbReference>
<keyword evidence="5" id="KW-1185">Reference proteome</keyword>
<feature type="region of interest" description="Disordered" evidence="2">
    <location>
        <begin position="56"/>
        <end position="78"/>
    </location>
</feature>
<gene>
    <name evidence="4" type="ORF">EFE23_16580</name>
</gene>
<dbReference type="PROSITE" id="PS50263">
    <property type="entry name" value="CN_HYDROLASE"/>
    <property type="match status" value="1"/>
</dbReference>
<protein>
    <submittedName>
        <fullName evidence="4">Carbon-nitrogen hydrolase family protein</fullName>
    </submittedName>
</protein>
<accession>A0ABX9WEH9</accession>
<dbReference type="GO" id="GO:0016787">
    <property type="term" value="F:hydrolase activity"/>
    <property type="evidence" value="ECO:0007669"/>
    <property type="project" value="UniProtKB-KW"/>
</dbReference>
<dbReference type="PANTHER" id="PTHR43674:SF16">
    <property type="entry name" value="CARBON-NITROGEN FAMILY, PUTATIVE (AFU_ORTHOLOGUE AFUA_5G02350)-RELATED"/>
    <property type="match status" value="1"/>
</dbReference>
<dbReference type="EMBL" id="RJLN01000044">
    <property type="protein sequence ID" value="RNL98014.1"/>
    <property type="molecule type" value="Genomic_DNA"/>
</dbReference>
<sequence length="361" mass="38521">MCEPGRWAVAGRGSSRTAWARTWPGWSRCWPARSWPDCPGWLVRRWRCSAGCWPKPSAWRSRSGGTASGRSGRSDRRRRLVDSRAAEVLRIGVVQQPAPGPATAAEEAERHIRVAAGSGAELVVLPELWNIGYRLPTLAEAGSSDFRAGARRAAEEFLARIAEIARELRVAVVATYLGVDGDALGNCAALVGVDGTVLLRYTKVHVARFAGESAFTAGSRLAAVHLPRRGGGSVRVGLMICYDRVFPEAGRALALAGAEVVLVPNAGPLCGNREAQVRTRAFENQYAIAVANYPNPPMGGASLVCDGIAFDPDGASRDMVVWRAGDEPTVGVVDVPLGGLRAYRSAQPWGLADRVPAAYGR</sequence>
<dbReference type="Proteomes" id="UP000280698">
    <property type="component" value="Unassembled WGS sequence"/>
</dbReference>
<dbReference type="InterPro" id="IPR003010">
    <property type="entry name" value="C-N_Hydrolase"/>
</dbReference>
<evidence type="ECO:0000313" key="5">
    <source>
        <dbReference type="Proteomes" id="UP000280698"/>
    </source>
</evidence>
<feature type="domain" description="CN hydrolase" evidence="3">
    <location>
        <begin position="89"/>
        <end position="337"/>
    </location>
</feature>
<keyword evidence="1 4" id="KW-0378">Hydrolase</keyword>
<feature type="compositionally biased region" description="Low complexity" evidence="2">
    <location>
        <begin position="57"/>
        <end position="71"/>
    </location>
</feature>
<organism evidence="4 5">
    <name type="scientific">Micromonospora solifontis</name>
    <dbReference type="NCBI Taxonomy" id="2487138"/>
    <lineage>
        <taxon>Bacteria</taxon>
        <taxon>Bacillati</taxon>
        <taxon>Actinomycetota</taxon>
        <taxon>Actinomycetes</taxon>
        <taxon>Micromonosporales</taxon>
        <taxon>Micromonosporaceae</taxon>
        <taxon>Micromonospora</taxon>
    </lineage>
</organism>
<name>A0ABX9WEH9_9ACTN</name>
<dbReference type="InterPro" id="IPR050345">
    <property type="entry name" value="Aliph_Amidase/BUP"/>
</dbReference>
<evidence type="ECO:0000256" key="2">
    <source>
        <dbReference type="SAM" id="MobiDB-lite"/>
    </source>
</evidence>
<proteinExistence type="predicted"/>